<evidence type="ECO:0000256" key="1">
    <source>
        <dbReference type="ARBA" id="ARBA00023015"/>
    </source>
</evidence>
<dbReference type="PROSITE" id="PS51077">
    <property type="entry name" value="HTH_ICLR"/>
    <property type="match status" value="1"/>
</dbReference>
<dbReference type="SUPFAM" id="SSF55781">
    <property type="entry name" value="GAF domain-like"/>
    <property type="match status" value="1"/>
</dbReference>
<dbReference type="InterPro" id="IPR014757">
    <property type="entry name" value="Tscrpt_reg_IclR_C"/>
</dbReference>
<dbReference type="Gene3D" id="3.30.450.40">
    <property type="match status" value="1"/>
</dbReference>
<dbReference type="PANTHER" id="PTHR30136:SF8">
    <property type="entry name" value="TRANSCRIPTIONAL REGULATORY PROTEIN"/>
    <property type="match status" value="1"/>
</dbReference>
<comment type="caution">
    <text evidence="7">The sequence shown here is derived from an EMBL/GenBank/DDBJ whole genome shotgun (WGS) entry which is preliminary data.</text>
</comment>
<feature type="domain" description="HTH iclR-type" evidence="5">
    <location>
        <begin position="46"/>
        <end position="108"/>
    </location>
</feature>
<feature type="domain" description="IclR-ED" evidence="6">
    <location>
        <begin position="109"/>
        <end position="300"/>
    </location>
</feature>
<evidence type="ECO:0000256" key="3">
    <source>
        <dbReference type="ARBA" id="ARBA00023163"/>
    </source>
</evidence>
<accession>A0AAW8D5F0</accession>
<evidence type="ECO:0000259" key="6">
    <source>
        <dbReference type="PROSITE" id="PS51078"/>
    </source>
</evidence>
<dbReference type="SMART" id="SM00346">
    <property type="entry name" value="HTH_ICLR"/>
    <property type="match status" value="1"/>
</dbReference>
<dbReference type="Gene3D" id="1.10.10.10">
    <property type="entry name" value="Winged helix-like DNA-binding domain superfamily/Winged helix DNA-binding domain"/>
    <property type="match status" value="1"/>
</dbReference>
<keyword evidence="1" id="KW-0805">Transcription regulation</keyword>
<dbReference type="PANTHER" id="PTHR30136">
    <property type="entry name" value="HELIX-TURN-HELIX TRANSCRIPTIONAL REGULATOR, ICLR FAMILY"/>
    <property type="match status" value="1"/>
</dbReference>
<dbReference type="Proteomes" id="UP001242045">
    <property type="component" value="Unassembled WGS sequence"/>
</dbReference>
<evidence type="ECO:0000259" key="5">
    <source>
        <dbReference type="PROSITE" id="PS51077"/>
    </source>
</evidence>
<feature type="compositionally biased region" description="Low complexity" evidence="4">
    <location>
        <begin position="8"/>
        <end position="22"/>
    </location>
</feature>
<protein>
    <submittedName>
        <fullName evidence="7">DNA-binding IclR family transcriptional regulator</fullName>
    </submittedName>
</protein>
<dbReference type="SUPFAM" id="SSF46785">
    <property type="entry name" value="Winged helix' DNA-binding domain"/>
    <property type="match status" value="1"/>
</dbReference>
<dbReference type="InterPro" id="IPR036388">
    <property type="entry name" value="WH-like_DNA-bd_sf"/>
</dbReference>
<dbReference type="InterPro" id="IPR036390">
    <property type="entry name" value="WH_DNA-bd_sf"/>
</dbReference>
<dbReference type="InterPro" id="IPR005471">
    <property type="entry name" value="Tscrpt_reg_IclR_N"/>
</dbReference>
<reference evidence="7" key="1">
    <citation type="submission" date="2023-07" db="EMBL/GenBank/DDBJ databases">
        <title>Sorghum-associated microbial communities from plants grown in Nebraska, USA.</title>
        <authorList>
            <person name="Schachtman D."/>
        </authorList>
    </citation>
    <scope>NUCLEOTIDE SEQUENCE</scope>
    <source>
        <strain evidence="7">DS3754</strain>
    </source>
</reference>
<dbReference type="EMBL" id="JAUSRD010000010">
    <property type="protein sequence ID" value="MDP9895046.1"/>
    <property type="molecule type" value="Genomic_DNA"/>
</dbReference>
<dbReference type="Pfam" id="PF09339">
    <property type="entry name" value="HTH_IclR"/>
    <property type="match status" value="1"/>
</dbReference>
<evidence type="ECO:0000256" key="2">
    <source>
        <dbReference type="ARBA" id="ARBA00023125"/>
    </source>
</evidence>
<sequence>MRKSTQNASEATAAAVSEASSVAKDKPAKRKFKPAPSEEKAERRGIQSVEIGFTVLDAIRKAGEPISLSKIAEVTGLAVANTHYYMVSFQRVGLVQQDSDTGHYGLGTYALKLGVAALEQFDVYKLARPAMADISSRTGHTVFLGVWGNKGPTIVYRVAGGRSLPLLELRVGSVLPLLTSALGRNFLAHLPSTMTEAMVKEELAVYAPAIASSSKSDVPRTLEEVVDMCKRIKMQGYSQSRDSLLPNFTALSAPVFDLSGAIIAAMTVMGPTHLLKDQSEVEVLTLLRHYAVEISQTAGIYG</sequence>
<evidence type="ECO:0000256" key="4">
    <source>
        <dbReference type="SAM" id="MobiDB-lite"/>
    </source>
</evidence>
<evidence type="ECO:0000313" key="7">
    <source>
        <dbReference type="EMBL" id="MDP9895046.1"/>
    </source>
</evidence>
<evidence type="ECO:0000313" key="8">
    <source>
        <dbReference type="Proteomes" id="UP001242045"/>
    </source>
</evidence>
<organism evidence="7 8">
    <name type="scientific">Variovorax boronicumulans</name>
    <dbReference type="NCBI Taxonomy" id="436515"/>
    <lineage>
        <taxon>Bacteria</taxon>
        <taxon>Pseudomonadati</taxon>
        <taxon>Pseudomonadota</taxon>
        <taxon>Betaproteobacteria</taxon>
        <taxon>Burkholderiales</taxon>
        <taxon>Comamonadaceae</taxon>
        <taxon>Variovorax</taxon>
    </lineage>
</organism>
<dbReference type="Pfam" id="PF01614">
    <property type="entry name" value="IclR_C"/>
    <property type="match status" value="1"/>
</dbReference>
<dbReference type="GO" id="GO:0003700">
    <property type="term" value="F:DNA-binding transcription factor activity"/>
    <property type="evidence" value="ECO:0007669"/>
    <property type="project" value="TreeGrafter"/>
</dbReference>
<dbReference type="InterPro" id="IPR029016">
    <property type="entry name" value="GAF-like_dom_sf"/>
</dbReference>
<dbReference type="GO" id="GO:0045892">
    <property type="term" value="P:negative regulation of DNA-templated transcription"/>
    <property type="evidence" value="ECO:0007669"/>
    <property type="project" value="TreeGrafter"/>
</dbReference>
<dbReference type="InterPro" id="IPR050707">
    <property type="entry name" value="HTH_MetabolicPath_Reg"/>
</dbReference>
<feature type="region of interest" description="Disordered" evidence="4">
    <location>
        <begin position="1"/>
        <end position="43"/>
    </location>
</feature>
<dbReference type="AlphaFoldDB" id="A0AAW8D5F0"/>
<proteinExistence type="predicted"/>
<dbReference type="GO" id="GO:0003677">
    <property type="term" value="F:DNA binding"/>
    <property type="evidence" value="ECO:0007669"/>
    <property type="project" value="UniProtKB-KW"/>
</dbReference>
<keyword evidence="3" id="KW-0804">Transcription</keyword>
<dbReference type="PROSITE" id="PS51078">
    <property type="entry name" value="ICLR_ED"/>
    <property type="match status" value="1"/>
</dbReference>
<gene>
    <name evidence="7" type="ORF">J2W31_004171</name>
</gene>
<keyword evidence="2 7" id="KW-0238">DNA-binding</keyword>
<name>A0AAW8D5F0_9BURK</name>